<proteinExistence type="predicted"/>
<dbReference type="AlphaFoldDB" id="A0A699IB37"/>
<dbReference type="EMBL" id="BKCJ010269411">
    <property type="protein sequence ID" value="GEZ35854.1"/>
    <property type="molecule type" value="Genomic_DNA"/>
</dbReference>
<feature type="compositionally biased region" description="Acidic residues" evidence="1">
    <location>
        <begin position="35"/>
        <end position="44"/>
    </location>
</feature>
<name>A0A699IB37_TANCI</name>
<sequence length="84" mass="9160">MPKCENNATNRNSFAALSDDVAVRKKSGKGKNVSEEESEADESSNETLNMSNTTRTAKRNIIIFPSSTIHDFHVDDAVQSSGNN</sequence>
<evidence type="ECO:0000256" key="1">
    <source>
        <dbReference type="SAM" id="MobiDB-lite"/>
    </source>
</evidence>
<protein>
    <submittedName>
        <fullName evidence="2">Uncharacterized protein</fullName>
    </submittedName>
</protein>
<feature type="compositionally biased region" description="Polar residues" evidence="1">
    <location>
        <begin position="1"/>
        <end position="15"/>
    </location>
</feature>
<comment type="caution">
    <text evidence="2">The sequence shown here is derived from an EMBL/GenBank/DDBJ whole genome shotgun (WGS) entry which is preliminary data.</text>
</comment>
<gene>
    <name evidence="2" type="ORF">Tci_507827</name>
</gene>
<accession>A0A699IB37</accession>
<feature type="region of interest" description="Disordered" evidence="1">
    <location>
        <begin position="1"/>
        <end position="55"/>
    </location>
</feature>
<organism evidence="2">
    <name type="scientific">Tanacetum cinerariifolium</name>
    <name type="common">Dalmatian daisy</name>
    <name type="synonym">Chrysanthemum cinerariifolium</name>
    <dbReference type="NCBI Taxonomy" id="118510"/>
    <lineage>
        <taxon>Eukaryota</taxon>
        <taxon>Viridiplantae</taxon>
        <taxon>Streptophyta</taxon>
        <taxon>Embryophyta</taxon>
        <taxon>Tracheophyta</taxon>
        <taxon>Spermatophyta</taxon>
        <taxon>Magnoliopsida</taxon>
        <taxon>eudicotyledons</taxon>
        <taxon>Gunneridae</taxon>
        <taxon>Pentapetalae</taxon>
        <taxon>asterids</taxon>
        <taxon>campanulids</taxon>
        <taxon>Asterales</taxon>
        <taxon>Asteraceae</taxon>
        <taxon>Asteroideae</taxon>
        <taxon>Anthemideae</taxon>
        <taxon>Anthemidinae</taxon>
        <taxon>Tanacetum</taxon>
    </lineage>
</organism>
<evidence type="ECO:0000313" key="2">
    <source>
        <dbReference type="EMBL" id="GEZ35854.1"/>
    </source>
</evidence>
<reference evidence="2" key="1">
    <citation type="journal article" date="2019" name="Sci. Rep.">
        <title>Draft genome of Tanacetum cinerariifolium, the natural source of mosquito coil.</title>
        <authorList>
            <person name="Yamashiro T."/>
            <person name="Shiraishi A."/>
            <person name="Satake H."/>
            <person name="Nakayama K."/>
        </authorList>
    </citation>
    <scope>NUCLEOTIDE SEQUENCE</scope>
</reference>